<evidence type="ECO:0000313" key="2">
    <source>
        <dbReference type="Proteomes" id="UP001642487"/>
    </source>
</evidence>
<name>A0ABP0XTK9_9ROSI</name>
<dbReference type="Proteomes" id="UP001642487">
    <property type="component" value="Chromosome 10"/>
</dbReference>
<accession>A0ABP0XTK9</accession>
<protein>
    <submittedName>
        <fullName evidence="1">Uncharacterized protein</fullName>
    </submittedName>
</protein>
<dbReference type="EMBL" id="OZ021744">
    <property type="protein sequence ID" value="CAK9310706.1"/>
    <property type="molecule type" value="Genomic_DNA"/>
</dbReference>
<organism evidence="1 2">
    <name type="scientific">Citrullus colocynthis</name>
    <name type="common">colocynth</name>
    <dbReference type="NCBI Taxonomy" id="252529"/>
    <lineage>
        <taxon>Eukaryota</taxon>
        <taxon>Viridiplantae</taxon>
        <taxon>Streptophyta</taxon>
        <taxon>Embryophyta</taxon>
        <taxon>Tracheophyta</taxon>
        <taxon>Spermatophyta</taxon>
        <taxon>Magnoliopsida</taxon>
        <taxon>eudicotyledons</taxon>
        <taxon>Gunneridae</taxon>
        <taxon>Pentapetalae</taxon>
        <taxon>rosids</taxon>
        <taxon>fabids</taxon>
        <taxon>Cucurbitales</taxon>
        <taxon>Cucurbitaceae</taxon>
        <taxon>Benincaseae</taxon>
        <taxon>Citrullus</taxon>
    </lineage>
</organism>
<proteinExistence type="predicted"/>
<gene>
    <name evidence="1" type="ORF">CITCOLO1_LOCUS2341</name>
</gene>
<keyword evidence="2" id="KW-1185">Reference proteome</keyword>
<reference evidence="1 2" key="1">
    <citation type="submission" date="2024-03" db="EMBL/GenBank/DDBJ databases">
        <authorList>
            <person name="Gkanogiannis A."/>
            <person name="Becerra Lopez-Lavalle L."/>
        </authorList>
    </citation>
    <scope>NUCLEOTIDE SEQUENCE [LARGE SCALE GENOMIC DNA]</scope>
</reference>
<sequence>MMYDNGLDPLLSGVGLLEELIHLSYVIHEHQKNPGGCNEILIRVVGIGNIYHIRKWVSGEREREALVLKSKGIKAVGFLLVGSKKKGTLFSRDNPTLLSLFNFRYMFFIIRSPSSGAGAGFRFREMSSPSSATTVAIAPLPELYLFLAPFNSSISSSMQ</sequence>
<evidence type="ECO:0000313" key="1">
    <source>
        <dbReference type="EMBL" id="CAK9310706.1"/>
    </source>
</evidence>